<gene>
    <name evidence="1" type="ORF">SSP24_35680</name>
</gene>
<dbReference type="AlphaFoldDB" id="A0A4Y3VHF0"/>
<evidence type="ECO:0000313" key="2">
    <source>
        <dbReference type="Proteomes" id="UP000317881"/>
    </source>
</evidence>
<organism evidence="1 2">
    <name type="scientific">Streptomyces spinoverrucosus</name>
    <dbReference type="NCBI Taxonomy" id="284043"/>
    <lineage>
        <taxon>Bacteria</taxon>
        <taxon>Bacillati</taxon>
        <taxon>Actinomycetota</taxon>
        <taxon>Actinomycetes</taxon>
        <taxon>Kitasatosporales</taxon>
        <taxon>Streptomycetaceae</taxon>
        <taxon>Streptomyces</taxon>
    </lineage>
</organism>
<protein>
    <submittedName>
        <fullName evidence="1">Uncharacterized protein</fullName>
    </submittedName>
</protein>
<accession>A0A4Y3VHF0</accession>
<name>A0A4Y3VHF0_9ACTN</name>
<dbReference type="Proteomes" id="UP000317881">
    <property type="component" value="Unassembled WGS sequence"/>
</dbReference>
<comment type="caution">
    <text evidence="1">The sequence shown here is derived from an EMBL/GenBank/DDBJ whole genome shotgun (WGS) entry which is preliminary data.</text>
</comment>
<evidence type="ECO:0000313" key="1">
    <source>
        <dbReference type="EMBL" id="GEC05913.1"/>
    </source>
</evidence>
<keyword evidence="2" id="KW-1185">Reference proteome</keyword>
<dbReference type="EMBL" id="BJND01000024">
    <property type="protein sequence ID" value="GEC05913.1"/>
    <property type="molecule type" value="Genomic_DNA"/>
</dbReference>
<reference evidence="1 2" key="1">
    <citation type="submission" date="2019-06" db="EMBL/GenBank/DDBJ databases">
        <title>Whole genome shotgun sequence of Streptomyces spinoverrucosus NBRC 14228.</title>
        <authorList>
            <person name="Hosoyama A."/>
            <person name="Uohara A."/>
            <person name="Ohji S."/>
            <person name="Ichikawa N."/>
        </authorList>
    </citation>
    <scope>NUCLEOTIDE SEQUENCE [LARGE SCALE GENOMIC DNA]</scope>
    <source>
        <strain evidence="1 2">NBRC 14228</strain>
    </source>
</reference>
<proteinExistence type="predicted"/>
<dbReference type="RefSeq" id="WP_229865450.1">
    <property type="nucleotide sequence ID" value="NZ_BJND01000024.1"/>
</dbReference>
<sequence length="60" mass="7076">MAGFWRIWVMPKSVLDTMQGMESRRLNDRLVKLRRTMTQLGSRATTEVVERIDDTLRIPL</sequence>